<dbReference type="EMBL" id="LHUJ01000055">
    <property type="protein sequence ID" value="KOR48572.1"/>
    <property type="molecule type" value="Genomic_DNA"/>
</dbReference>
<dbReference type="Gene3D" id="3.40.190.170">
    <property type="entry name" value="Bacterial extracellular solute-binding protein, family 7"/>
    <property type="match status" value="1"/>
</dbReference>
<organism evidence="2 3">
    <name type="scientific">Xanthomonas oryzae</name>
    <dbReference type="NCBI Taxonomy" id="347"/>
    <lineage>
        <taxon>Bacteria</taxon>
        <taxon>Pseudomonadati</taxon>
        <taxon>Pseudomonadota</taxon>
        <taxon>Gammaproteobacteria</taxon>
        <taxon>Lysobacterales</taxon>
        <taxon>Lysobacteraceae</taxon>
        <taxon>Xanthomonas</taxon>
    </lineage>
</organism>
<dbReference type="Pfam" id="PF03480">
    <property type="entry name" value="DctP"/>
    <property type="match status" value="1"/>
</dbReference>
<evidence type="ECO:0000313" key="3">
    <source>
        <dbReference type="Proteomes" id="UP000036790"/>
    </source>
</evidence>
<accession>A0AAP1EZY1</accession>
<dbReference type="GO" id="GO:0055085">
    <property type="term" value="P:transmembrane transport"/>
    <property type="evidence" value="ECO:0007669"/>
    <property type="project" value="InterPro"/>
</dbReference>
<evidence type="ECO:0000313" key="2">
    <source>
        <dbReference type="EMBL" id="KOR48572.1"/>
    </source>
</evidence>
<proteinExistence type="predicted"/>
<comment type="caution">
    <text evidence="2">The sequence shown here is derived from an EMBL/GenBank/DDBJ whole genome shotgun (WGS) entry which is preliminary data.</text>
</comment>
<keyword evidence="1" id="KW-0732">Signal</keyword>
<protein>
    <submittedName>
        <fullName evidence="2">Uncharacterized protein</fullName>
    </submittedName>
</protein>
<dbReference type="AlphaFoldDB" id="A0AAP1EZY1"/>
<dbReference type="Proteomes" id="UP000036790">
    <property type="component" value="Unassembled WGS sequence"/>
</dbReference>
<reference evidence="2 3" key="1">
    <citation type="submission" date="2015-07" db="EMBL/GenBank/DDBJ databases">
        <authorList>
            <consortium name="Consortium for Microbial Forensics and Genomics (microFORGE)"/>
            <person name="Knight B.M."/>
            <person name="Roberts D.P."/>
            <person name="Lin D."/>
            <person name="Hari K."/>
            <person name="Fletcher J."/>
            <person name="Melcher U."/>
            <person name="Blagden T."/>
            <person name="Winegar R.A."/>
        </authorList>
    </citation>
    <scope>NUCLEOTIDE SEQUENCE [LARGE SCALE GENOMIC DNA]</scope>
    <source>
        <strain evidence="2 3">X11-5A</strain>
    </source>
</reference>
<reference evidence="2 3" key="2">
    <citation type="submission" date="2015-09" db="EMBL/GenBank/DDBJ databases">
        <title>Draft genome sequence of Xanthomonas oryzae pv. USA str. X11-5A.</title>
        <authorList>
            <person name="Knight B.M."/>
            <person name="Roberts D.P."/>
            <person name="Lin D."/>
            <person name="Hari K."/>
            <person name="Fletcher J."/>
            <person name="Melcher U."/>
            <person name="Blagden T."/>
            <person name="Winegar R.A."/>
        </authorList>
    </citation>
    <scope>NUCLEOTIDE SEQUENCE [LARGE SCALE GENOMIC DNA]</scope>
    <source>
        <strain evidence="2 3">X11-5A</strain>
    </source>
</reference>
<name>A0AAP1EZY1_9XANT</name>
<dbReference type="InterPro" id="IPR038404">
    <property type="entry name" value="TRAP_DctP_sf"/>
</dbReference>
<gene>
    <name evidence="2" type="ORF">ADT25_02855</name>
</gene>
<dbReference type="InterPro" id="IPR018389">
    <property type="entry name" value="DctP_fam"/>
</dbReference>
<sequence>MSRKSFQSLSPADRGLVVELACASVPVMRELWDASETVARKQVIDDGVKLNQVDMPAFRAAAAALLAEYRKQPQIEALYRRIRDFA</sequence>
<evidence type="ECO:0000256" key="1">
    <source>
        <dbReference type="ARBA" id="ARBA00022729"/>
    </source>
</evidence>